<dbReference type="Pfam" id="PF00583">
    <property type="entry name" value="Acetyltransf_1"/>
    <property type="match status" value="1"/>
</dbReference>
<dbReference type="PANTHER" id="PTHR42791:SF17">
    <property type="entry name" value="ACETYLTRANSFERASE, GNAT FAMILY FAMILY (AFU_ORTHOLOGUE AFUA_8G05690)"/>
    <property type="match status" value="1"/>
</dbReference>
<dbReference type="VEuPathDB" id="FungiDB:PABG_07674"/>
<reference evidence="2 3" key="1">
    <citation type="submission" date="2016-06" db="EMBL/GenBank/DDBJ databases">
        <authorList>
            <person name="Kjaerup R.B."/>
            <person name="Dalgaard T.S."/>
            <person name="Juul-Madsen H.R."/>
        </authorList>
    </citation>
    <scope>NUCLEOTIDE SEQUENCE [LARGE SCALE GENOMIC DNA]</scope>
    <source>
        <strain evidence="2 3">Pb300</strain>
    </source>
</reference>
<dbReference type="InterPro" id="IPR000182">
    <property type="entry name" value="GNAT_dom"/>
</dbReference>
<dbReference type="OMA" id="FNWLYGV"/>
<evidence type="ECO:0000313" key="2">
    <source>
        <dbReference type="EMBL" id="ODH41426.1"/>
    </source>
</evidence>
<feature type="domain" description="N-acetyltransferase" evidence="1">
    <location>
        <begin position="8"/>
        <end position="216"/>
    </location>
</feature>
<protein>
    <recommendedName>
        <fullName evidence="1">N-acetyltransferase domain-containing protein</fullName>
    </recommendedName>
</protein>
<dbReference type="InterPro" id="IPR052523">
    <property type="entry name" value="Trichothecene_AcTrans"/>
</dbReference>
<sequence length="218" mass="24900">MVTPPPAIRILPAEPKDSHALAEVEFNAFSVDPVSQVMFGKPTPEMIDFRAREFVQGMEKKDPRRLYLKAVVSEDDKIIALGVWYFYRTEEEANDIEVQDAKKKQWPAGANVEACIDFRENIYRMRERMRGKRHAFLNVLTTDTAHQGLGAGSAMLKYGIEIADRENLPTWLEGSQKGYPLYRKFGFEDVDRFAFDLSKYGGEGERVLVGMLRSAKQD</sequence>
<accession>A0A1D2JLY5</accession>
<dbReference type="VEuPathDB" id="FungiDB:PADG_01204"/>
<dbReference type="GO" id="GO:0016747">
    <property type="term" value="F:acyltransferase activity, transferring groups other than amino-acyl groups"/>
    <property type="evidence" value="ECO:0007669"/>
    <property type="project" value="InterPro"/>
</dbReference>
<gene>
    <name evidence="2" type="ORF">ACO22_01386</name>
</gene>
<dbReference type="EMBL" id="LZYO01000033">
    <property type="protein sequence ID" value="ODH41426.1"/>
    <property type="molecule type" value="Genomic_DNA"/>
</dbReference>
<dbReference type="Gene3D" id="3.40.630.30">
    <property type="match status" value="1"/>
</dbReference>
<dbReference type="Proteomes" id="UP000242814">
    <property type="component" value="Unassembled WGS sequence"/>
</dbReference>
<comment type="caution">
    <text evidence="2">The sequence shown here is derived from an EMBL/GenBank/DDBJ whole genome shotgun (WGS) entry which is preliminary data.</text>
</comment>
<name>A0A1D2JLY5_PARBR</name>
<dbReference type="PROSITE" id="PS51186">
    <property type="entry name" value="GNAT"/>
    <property type="match status" value="1"/>
</dbReference>
<evidence type="ECO:0000313" key="3">
    <source>
        <dbReference type="Proteomes" id="UP000242814"/>
    </source>
</evidence>
<evidence type="ECO:0000259" key="1">
    <source>
        <dbReference type="PROSITE" id="PS51186"/>
    </source>
</evidence>
<dbReference type="PANTHER" id="PTHR42791">
    <property type="entry name" value="GNAT FAMILY ACETYLTRANSFERASE"/>
    <property type="match status" value="1"/>
</dbReference>
<dbReference type="AlphaFoldDB" id="A0A1D2JLY5"/>
<dbReference type="InterPro" id="IPR016181">
    <property type="entry name" value="Acyl_CoA_acyltransferase"/>
</dbReference>
<proteinExistence type="predicted"/>
<dbReference type="SUPFAM" id="SSF55729">
    <property type="entry name" value="Acyl-CoA N-acyltransferases (Nat)"/>
    <property type="match status" value="1"/>
</dbReference>
<organism evidence="2 3">
    <name type="scientific">Paracoccidioides brasiliensis</name>
    <dbReference type="NCBI Taxonomy" id="121759"/>
    <lineage>
        <taxon>Eukaryota</taxon>
        <taxon>Fungi</taxon>
        <taxon>Dikarya</taxon>
        <taxon>Ascomycota</taxon>
        <taxon>Pezizomycotina</taxon>
        <taxon>Eurotiomycetes</taxon>
        <taxon>Eurotiomycetidae</taxon>
        <taxon>Onygenales</taxon>
        <taxon>Ajellomycetaceae</taxon>
        <taxon>Paracoccidioides</taxon>
    </lineage>
</organism>